<evidence type="ECO:0000313" key="4">
    <source>
        <dbReference type="Proteomes" id="UP000666369"/>
    </source>
</evidence>
<gene>
    <name evidence="3" type="ORF">GW587_27750</name>
</gene>
<dbReference type="InterPro" id="IPR003675">
    <property type="entry name" value="Rce1/LyrA-like_dom"/>
</dbReference>
<feature type="transmembrane region" description="Helical" evidence="1">
    <location>
        <begin position="7"/>
        <end position="26"/>
    </location>
</feature>
<organism evidence="3 4">
    <name type="scientific">Duganella aceris</name>
    <dbReference type="NCBI Taxonomy" id="2703883"/>
    <lineage>
        <taxon>Bacteria</taxon>
        <taxon>Pseudomonadati</taxon>
        <taxon>Pseudomonadota</taxon>
        <taxon>Betaproteobacteria</taxon>
        <taxon>Burkholderiales</taxon>
        <taxon>Oxalobacteraceae</taxon>
        <taxon>Telluria group</taxon>
        <taxon>Duganella</taxon>
    </lineage>
</organism>
<dbReference type="GO" id="GO:0008233">
    <property type="term" value="F:peptidase activity"/>
    <property type="evidence" value="ECO:0007669"/>
    <property type="project" value="UniProtKB-KW"/>
</dbReference>
<accession>A0ABX0FU91</accession>
<keyword evidence="1" id="KW-1133">Transmembrane helix</keyword>
<feature type="transmembrane region" description="Helical" evidence="1">
    <location>
        <begin position="154"/>
        <end position="187"/>
    </location>
</feature>
<feature type="transmembrane region" description="Helical" evidence="1">
    <location>
        <begin position="67"/>
        <end position="88"/>
    </location>
</feature>
<protein>
    <submittedName>
        <fullName evidence="3">CAAX prenyl protease-related protein</fullName>
    </submittedName>
</protein>
<keyword evidence="1" id="KW-0812">Transmembrane</keyword>
<dbReference type="NCBIfam" id="TIGR03008">
    <property type="entry name" value="pepcterm_CAAX"/>
    <property type="match status" value="1"/>
</dbReference>
<evidence type="ECO:0000313" key="3">
    <source>
        <dbReference type="EMBL" id="NGZ88042.1"/>
    </source>
</evidence>
<dbReference type="Proteomes" id="UP000666369">
    <property type="component" value="Unassembled WGS sequence"/>
</dbReference>
<name>A0ABX0FU91_9BURK</name>
<dbReference type="Pfam" id="PF02517">
    <property type="entry name" value="Rce1-like"/>
    <property type="match status" value="1"/>
</dbReference>
<keyword evidence="1" id="KW-0472">Membrane</keyword>
<proteinExistence type="predicted"/>
<sequence>MVKRASLARILPFAIYMAFIFIADMLDRLGWNAEQLRWLYGVKIAAVALALLYFWRDYVELRQSKLNWRLITASVLVGGVVMVLWVSLDAGWMSTGEGAGFDPRNGGRIDWILVAMRWCGAALVVPVMEELFWRSFLMRWISRPDFLTLRPADVKSVGFVVAVLLFGVEHTLWLAGIVAGVVYSVLYMRTQNLWTAIIAHATTNGVLGIWVVASGQWNYW</sequence>
<dbReference type="EMBL" id="JAADJT010000016">
    <property type="protein sequence ID" value="NGZ88042.1"/>
    <property type="molecule type" value="Genomic_DNA"/>
</dbReference>
<dbReference type="RefSeq" id="WP_166108158.1">
    <property type="nucleotide sequence ID" value="NZ_JAADJT010000016.1"/>
</dbReference>
<evidence type="ECO:0000256" key="1">
    <source>
        <dbReference type="SAM" id="Phobius"/>
    </source>
</evidence>
<evidence type="ECO:0000259" key="2">
    <source>
        <dbReference type="Pfam" id="PF02517"/>
    </source>
</evidence>
<feature type="domain" description="CAAX prenyl protease 2/Lysostaphin resistance protein A-like" evidence="2">
    <location>
        <begin position="115"/>
        <end position="205"/>
    </location>
</feature>
<dbReference type="GO" id="GO:0006508">
    <property type="term" value="P:proteolysis"/>
    <property type="evidence" value="ECO:0007669"/>
    <property type="project" value="UniProtKB-KW"/>
</dbReference>
<reference evidence="4" key="2">
    <citation type="submission" date="2023-07" db="EMBL/GenBank/DDBJ databases">
        <title>Duganella aceri sp. nov., isolated from tree sap.</title>
        <authorList>
            <person name="Kim I.S."/>
        </authorList>
    </citation>
    <scope>NUCLEOTIDE SEQUENCE [LARGE SCALE GENOMIC DNA]</scope>
    <source>
        <strain evidence="4">SAP-35</strain>
    </source>
</reference>
<reference evidence="3 4" key="1">
    <citation type="submission" date="2020-01" db="EMBL/GenBank/DDBJ databases">
        <authorList>
            <person name="Lee S.D."/>
        </authorList>
    </citation>
    <scope>NUCLEOTIDE SEQUENCE [LARGE SCALE GENOMIC DNA]</scope>
    <source>
        <strain evidence="3 4">SAP-35</strain>
    </source>
</reference>
<keyword evidence="3" id="KW-0378">Hydrolase</keyword>
<keyword evidence="4" id="KW-1185">Reference proteome</keyword>
<feature type="transmembrane region" description="Helical" evidence="1">
    <location>
        <begin position="193"/>
        <end position="213"/>
    </location>
</feature>
<dbReference type="InterPro" id="IPR014346">
    <property type="entry name" value="Prenyl_protease-related"/>
</dbReference>
<feature type="transmembrane region" description="Helical" evidence="1">
    <location>
        <begin position="111"/>
        <end position="133"/>
    </location>
</feature>
<comment type="caution">
    <text evidence="3">The sequence shown here is derived from an EMBL/GenBank/DDBJ whole genome shotgun (WGS) entry which is preliminary data.</text>
</comment>
<keyword evidence="3" id="KW-0645">Protease</keyword>
<feature type="transmembrane region" description="Helical" evidence="1">
    <location>
        <begin position="38"/>
        <end position="55"/>
    </location>
</feature>